<sequence length="42" mass="5347">MRYLFTRSLRWLRELFEMIREEAVYGPHGEDYFHKVNREIEE</sequence>
<dbReference type="EMBL" id="LAZR01000537">
    <property type="protein sequence ID" value="KKN65038.1"/>
    <property type="molecule type" value="Genomic_DNA"/>
</dbReference>
<accession>A0A0F9VGV4</accession>
<proteinExistence type="predicted"/>
<evidence type="ECO:0000313" key="1">
    <source>
        <dbReference type="EMBL" id="KKN65038.1"/>
    </source>
</evidence>
<protein>
    <submittedName>
        <fullName evidence="1">Uncharacterized protein</fullName>
    </submittedName>
</protein>
<comment type="caution">
    <text evidence="1">The sequence shown here is derived from an EMBL/GenBank/DDBJ whole genome shotgun (WGS) entry which is preliminary data.</text>
</comment>
<name>A0A0F9VGV4_9ZZZZ</name>
<gene>
    <name evidence="1" type="ORF">LCGC14_0485950</name>
</gene>
<reference evidence="1" key="1">
    <citation type="journal article" date="2015" name="Nature">
        <title>Complex archaea that bridge the gap between prokaryotes and eukaryotes.</title>
        <authorList>
            <person name="Spang A."/>
            <person name="Saw J.H."/>
            <person name="Jorgensen S.L."/>
            <person name="Zaremba-Niedzwiedzka K."/>
            <person name="Martijn J."/>
            <person name="Lind A.E."/>
            <person name="van Eijk R."/>
            <person name="Schleper C."/>
            <person name="Guy L."/>
            <person name="Ettema T.J."/>
        </authorList>
    </citation>
    <scope>NUCLEOTIDE SEQUENCE</scope>
</reference>
<organism evidence="1">
    <name type="scientific">marine sediment metagenome</name>
    <dbReference type="NCBI Taxonomy" id="412755"/>
    <lineage>
        <taxon>unclassified sequences</taxon>
        <taxon>metagenomes</taxon>
        <taxon>ecological metagenomes</taxon>
    </lineage>
</organism>
<dbReference type="AlphaFoldDB" id="A0A0F9VGV4"/>